<dbReference type="InterPro" id="IPR004163">
    <property type="entry name" value="CoA_transf_BS"/>
</dbReference>
<dbReference type="RefSeq" id="WP_144351911.1">
    <property type="nucleotide sequence ID" value="NZ_CP036259.1"/>
</dbReference>
<dbReference type="InterPro" id="IPR012792">
    <property type="entry name" value="3-oxoacid_CoA-transf_A"/>
</dbReference>
<evidence type="ECO:0000256" key="1">
    <source>
        <dbReference type="ARBA" id="ARBA00005612"/>
    </source>
</evidence>
<evidence type="ECO:0000256" key="2">
    <source>
        <dbReference type="ARBA" id="ARBA00022679"/>
    </source>
</evidence>
<evidence type="ECO:0000313" key="3">
    <source>
        <dbReference type="EMBL" id="QDR82531.1"/>
    </source>
</evidence>
<dbReference type="Proteomes" id="UP000320776">
    <property type="component" value="Chromosome"/>
</dbReference>
<dbReference type="Gene3D" id="3.40.1080.10">
    <property type="entry name" value="Glutaconate Coenzyme A-transferase"/>
    <property type="match status" value="1"/>
</dbReference>
<dbReference type="PANTHER" id="PTHR13707:SF60">
    <property type="entry name" value="ACETATE COA-TRANSFERASE SUBUNIT ALPHA"/>
    <property type="match status" value="1"/>
</dbReference>
<dbReference type="SUPFAM" id="SSF100950">
    <property type="entry name" value="NagB/RpiA/CoA transferase-like"/>
    <property type="match status" value="1"/>
</dbReference>
<dbReference type="PANTHER" id="PTHR13707">
    <property type="entry name" value="KETOACID-COENZYME A TRANSFERASE"/>
    <property type="match status" value="1"/>
</dbReference>
<protein>
    <submittedName>
        <fullName evidence="3">Acetate CoA-transferase subunit alpha</fullName>
        <ecNumber evidence="3">2.8.3.8</ecNumber>
    </submittedName>
</protein>
<keyword evidence="4" id="KW-1185">Reference proteome</keyword>
<name>A0A517DYV6_9FIRM</name>
<dbReference type="EC" id="2.8.3.8" evidence="3"/>
<gene>
    <name evidence="3" type="primary">atoD_5</name>
    <name evidence="3" type="ORF">SPTER_39590</name>
</gene>
<evidence type="ECO:0000313" key="4">
    <source>
        <dbReference type="Proteomes" id="UP000320776"/>
    </source>
</evidence>
<dbReference type="PROSITE" id="PS01273">
    <property type="entry name" value="COA_TRANSF_1"/>
    <property type="match status" value="1"/>
</dbReference>
<dbReference type="NCBIfam" id="TIGR02429">
    <property type="entry name" value="pcaI_scoA_fam"/>
    <property type="match status" value="1"/>
</dbReference>
<keyword evidence="2 3" id="KW-0808">Transferase</keyword>
<dbReference type="EMBL" id="CP036259">
    <property type="protein sequence ID" value="QDR82531.1"/>
    <property type="molecule type" value="Genomic_DNA"/>
</dbReference>
<dbReference type="GO" id="GO:0008775">
    <property type="term" value="F:acetate CoA-transferase activity"/>
    <property type="evidence" value="ECO:0007669"/>
    <property type="project" value="UniProtKB-EC"/>
</dbReference>
<dbReference type="InterPro" id="IPR004165">
    <property type="entry name" value="CoA_trans_fam_I"/>
</dbReference>
<accession>A0A517DYV6</accession>
<dbReference type="AlphaFoldDB" id="A0A517DYV6"/>
<organism evidence="3 4">
    <name type="scientific">Sporomusa termitida</name>
    <dbReference type="NCBI Taxonomy" id="2377"/>
    <lineage>
        <taxon>Bacteria</taxon>
        <taxon>Bacillati</taxon>
        <taxon>Bacillota</taxon>
        <taxon>Negativicutes</taxon>
        <taxon>Selenomonadales</taxon>
        <taxon>Sporomusaceae</taxon>
        <taxon>Sporomusa</taxon>
    </lineage>
</organism>
<dbReference type="InterPro" id="IPR037171">
    <property type="entry name" value="NagB/RpiA_transferase-like"/>
</dbReference>
<reference evidence="3 4" key="1">
    <citation type="submission" date="2019-02" db="EMBL/GenBank/DDBJ databases">
        <title>Closed genome of Sporomusa termitida DSM 4440.</title>
        <authorList>
            <person name="Poehlein A."/>
            <person name="Daniel R."/>
        </authorList>
    </citation>
    <scope>NUCLEOTIDE SEQUENCE [LARGE SCALE GENOMIC DNA]</scope>
    <source>
        <strain evidence="3 4">DSM 4440</strain>
    </source>
</reference>
<comment type="similarity">
    <text evidence="1">Belongs to the 3-oxoacid CoA-transferase subunit A family.</text>
</comment>
<dbReference type="SMART" id="SM00882">
    <property type="entry name" value="CoA_trans"/>
    <property type="match status" value="1"/>
</dbReference>
<dbReference type="Pfam" id="PF01144">
    <property type="entry name" value="CoA_trans"/>
    <property type="match status" value="1"/>
</dbReference>
<dbReference type="OrthoDB" id="9777193at2"/>
<proteinExistence type="inferred from homology"/>
<sequence length="219" mass="22891">MTNKQASIEQVTGYVKDGMTIMAGGFLAVGTPDNLIQALIDQKIQNLTLIANDTGFPDKGLGRLVVSRQVSRVIASHIGTNPATGQQMIARELAVELVPQGTLAERVRCGGAGLGGVLTPTGVGTVVEEGKQKLSVGGVEYLLETPLRADVALIRAKKADKAGNLVYDKSARNFNPLMALAADLVIAEVDELVEVGEIGPDEVMTPGVVVDKIVFLGGC</sequence>
<dbReference type="NCBIfam" id="NF007394">
    <property type="entry name" value="PRK09920.1"/>
    <property type="match status" value="1"/>
</dbReference>
<dbReference type="KEGG" id="sted:SPTER_39590"/>